<name>A2F1U2_TRIV3</name>
<evidence type="ECO:0000259" key="1">
    <source>
        <dbReference type="Pfam" id="PF11929"/>
    </source>
</evidence>
<evidence type="ECO:0000313" key="2">
    <source>
        <dbReference type="EMBL" id="EAY01142.1"/>
    </source>
</evidence>
<reference evidence="2" key="2">
    <citation type="journal article" date="2007" name="Science">
        <title>Draft genome sequence of the sexually transmitted pathogen Trichomonas vaginalis.</title>
        <authorList>
            <person name="Carlton J.M."/>
            <person name="Hirt R.P."/>
            <person name="Silva J.C."/>
            <person name="Delcher A.L."/>
            <person name="Schatz M."/>
            <person name="Zhao Q."/>
            <person name="Wortman J.R."/>
            <person name="Bidwell S.L."/>
            <person name="Alsmark U.C.M."/>
            <person name="Besteiro S."/>
            <person name="Sicheritz-Ponten T."/>
            <person name="Noel C.J."/>
            <person name="Dacks J.B."/>
            <person name="Foster P.G."/>
            <person name="Simillion C."/>
            <person name="Van de Peer Y."/>
            <person name="Miranda-Saavedra D."/>
            <person name="Barton G.J."/>
            <person name="Westrop G.D."/>
            <person name="Mueller S."/>
            <person name="Dessi D."/>
            <person name="Fiori P.L."/>
            <person name="Ren Q."/>
            <person name="Paulsen I."/>
            <person name="Zhang H."/>
            <person name="Bastida-Corcuera F.D."/>
            <person name="Simoes-Barbosa A."/>
            <person name="Brown M.T."/>
            <person name="Hayes R.D."/>
            <person name="Mukherjee M."/>
            <person name="Okumura C.Y."/>
            <person name="Schneider R."/>
            <person name="Smith A.J."/>
            <person name="Vanacova S."/>
            <person name="Villalvazo M."/>
            <person name="Haas B.J."/>
            <person name="Pertea M."/>
            <person name="Feldblyum T.V."/>
            <person name="Utterback T.R."/>
            <person name="Shu C.L."/>
            <person name="Osoegawa K."/>
            <person name="de Jong P.J."/>
            <person name="Hrdy I."/>
            <person name="Horvathova L."/>
            <person name="Zubacova Z."/>
            <person name="Dolezal P."/>
            <person name="Malik S.B."/>
            <person name="Logsdon J.M. Jr."/>
            <person name="Henze K."/>
            <person name="Gupta A."/>
            <person name="Wang C.C."/>
            <person name="Dunne R.L."/>
            <person name="Upcroft J.A."/>
            <person name="Upcroft P."/>
            <person name="White O."/>
            <person name="Salzberg S.L."/>
            <person name="Tang P."/>
            <person name="Chiu C.-H."/>
            <person name="Lee Y.-S."/>
            <person name="Embley T.M."/>
            <person name="Coombs G.H."/>
            <person name="Mottram J.C."/>
            <person name="Tachezy J."/>
            <person name="Fraser-Liggett C.M."/>
            <person name="Johnson P.J."/>
        </authorList>
    </citation>
    <scope>NUCLEOTIDE SEQUENCE [LARGE SCALE GENOMIC DNA]</scope>
    <source>
        <strain evidence="2">G3</strain>
    </source>
</reference>
<dbReference type="SMR" id="A2F1U2"/>
<protein>
    <recommendedName>
        <fullName evidence="1">DUF3447 domain-containing protein</fullName>
    </recommendedName>
</protein>
<dbReference type="InterPro" id="IPR036770">
    <property type="entry name" value="Ankyrin_rpt-contain_sf"/>
</dbReference>
<dbReference type="InterPro" id="IPR020683">
    <property type="entry name" value="DUF3447"/>
</dbReference>
<dbReference type="PANTHER" id="PTHR24159">
    <property type="match status" value="1"/>
</dbReference>
<reference evidence="2" key="1">
    <citation type="submission" date="2006-10" db="EMBL/GenBank/DDBJ databases">
        <authorList>
            <person name="Amadeo P."/>
            <person name="Zhao Q."/>
            <person name="Wortman J."/>
            <person name="Fraser-Liggett C."/>
            <person name="Carlton J."/>
        </authorList>
    </citation>
    <scope>NUCLEOTIDE SEQUENCE</scope>
    <source>
        <strain evidence="2">G3</strain>
    </source>
</reference>
<keyword evidence="3" id="KW-1185">Reference proteome</keyword>
<sequence>MHNIPVSFINHANAIETIWCLDSTNADIILAETIKNYDSGYINIDQIFEALGYFAIYHLKELETIYSFCTQLISKYQITKIMPSIKSHSLRYILKENGYTDINTEKSIMNEHIFAMRQNNLHFAKDWSMQEIIYVYPFQSIEFAILNDDIDLFKEFFKYPTPPPAKITMIDSPYYPELSIIDACAYYGAQNCFFFLLENHIKLTDNSFKCSIIGGNTKIILACESNKIDNSFLDIAINAHHFAVAKWLETKYKLIFSWVSCSTS</sequence>
<dbReference type="Pfam" id="PF11929">
    <property type="entry name" value="DUF3447"/>
    <property type="match status" value="1"/>
</dbReference>
<feature type="domain" description="DUF3447" evidence="1">
    <location>
        <begin position="201"/>
        <end position="262"/>
    </location>
</feature>
<dbReference type="KEGG" id="tva:4758967"/>
<dbReference type="InParanoid" id="A2F1U2"/>
<dbReference type="VEuPathDB" id="TrichDB:TVAGG3_0037990"/>
<proteinExistence type="predicted"/>
<gene>
    <name evidence="2" type="ORF">TVAG_040470</name>
</gene>
<dbReference type="RefSeq" id="XP_001313994.1">
    <property type="nucleotide sequence ID" value="XM_001313989.1"/>
</dbReference>
<dbReference type="PANTHER" id="PTHR24159:SF5">
    <property type="entry name" value="ANK_REP_REGION DOMAIN-CONTAINING PROTEIN"/>
    <property type="match status" value="1"/>
</dbReference>
<dbReference type="EMBL" id="DS113577">
    <property type="protein sequence ID" value="EAY01142.1"/>
    <property type="molecule type" value="Genomic_DNA"/>
</dbReference>
<dbReference type="Proteomes" id="UP000001542">
    <property type="component" value="Unassembled WGS sequence"/>
</dbReference>
<dbReference type="VEuPathDB" id="TrichDB:TVAG_040470"/>
<evidence type="ECO:0000313" key="3">
    <source>
        <dbReference type="Proteomes" id="UP000001542"/>
    </source>
</evidence>
<organism evidence="2 3">
    <name type="scientific">Trichomonas vaginalis (strain ATCC PRA-98 / G3)</name>
    <dbReference type="NCBI Taxonomy" id="412133"/>
    <lineage>
        <taxon>Eukaryota</taxon>
        <taxon>Metamonada</taxon>
        <taxon>Parabasalia</taxon>
        <taxon>Trichomonadida</taxon>
        <taxon>Trichomonadidae</taxon>
        <taxon>Trichomonas</taxon>
    </lineage>
</organism>
<accession>A2F1U2</accession>
<dbReference type="AlphaFoldDB" id="A2F1U2"/>
<dbReference type="SUPFAM" id="SSF48403">
    <property type="entry name" value="Ankyrin repeat"/>
    <property type="match status" value="1"/>
</dbReference>